<dbReference type="EMBL" id="CP000780">
    <property type="protein sequence ID" value="ABS56659.1"/>
    <property type="molecule type" value="Genomic_DNA"/>
</dbReference>
<evidence type="ECO:0000256" key="6">
    <source>
        <dbReference type="ARBA" id="ARBA00022679"/>
    </source>
</evidence>
<dbReference type="InterPro" id="IPR029044">
    <property type="entry name" value="Nucleotide-diphossugar_trans"/>
</dbReference>
<dbReference type="PANTHER" id="PTHR10859:SF91">
    <property type="entry name" value="DOLICHYL-PHOSPHATE BETA-GLUCOSYLTRANSFERASE"/>
    <property type="match status" value="1"/>
</dbReference>
<keyword evidence="9" id="KW-0735">Signal-anchor</keyword>
<dbReference type="Proteomes" id="UP000002408">
    <property type="component" value="Chromosome"/>
</dbReference>
<evidence type="ECO:0000256" key="12">
    <source>
        <dbReference type="ARBA" id="ARBA00045097"/>
    </source>
</evidence>
<feature type="domain" description="Glycosyltransferase 2-like" evidence="13">
    <location>
        <begin position="11"/>
        <end position="172"/>
    </location>
</feature>
<dbReference type="AlphaFoldDB" id="A7IA98"/>
<name>A7IA98_METB6</name>
<dbReference type="CAZy" id="GT2">
    <property type="family name" value="Glycosyltransferase Family 2"/>
</dbReference>
<evidence type="ECO:0000256" key="11">
    <source>
        <dbReference type="ARBA" id="ARBA00023136"/>
    </source>
</evidence>
<keyword evidence="11" id="KW-0472">Membrane</keyword>
<dbReference type="EC" id="2.4.1.117" evidence="4"/>
<sequence length="236" mass="26275">MSSPATEFRYSLVIPAYNEEKRIACIFENLRCFDGEIIVVCDGSDHTADIIETIARDQPALGIRCLRFSNRLGKGGGVIAGLATARAPLVGYVDADGSTSIEEMIRLFGHLASYDVVIGSRWVPGSAPSVRQGWVRRLESRGFNTIIRLLFGLTFHDTQCGAKVFKKNAVDAVLPHLIAQGFEFDVELIWRLEQAGCRIEEVPIVWQNKGDSRVRKGDMLRMLAGLLRVRFRPARP</sequence>
<dbReference type="Gene3D" id="3.90.550.10">
    <property type="entry name" value="Spore Coat Polysaccharide Biosynthesis Protein SpsA, Chain A"/>
    <property type="match status" value="1"/>
</dbReference>
<evidence type="ECO:0000256" key="4">
    <source>
        <dbReference type="ARBA" id="ARBA00012583"/>
    </source>
</evidence>
<proteinExistence type="inferred from homology"/>
<dbReference type="Pfam" id="PF00535">
    <property type="entry name" value="Glycos_transf_2"/>
    <property type="match status" value="1"/>
</dbReference>
<dbReference type="InterPro" id="IPR035518">
    <property type="entry name" value="DPG_synthase"/>
</dbReference>
<dbReference type="GeneID" id="5409963"/>
<dbReference type="CDD" id="cd04188">
    <property type="entry name" value="DPG_synthase"/>
    <property type="match status" value="1"/>
</dbReference>
<evidence type="ECO:0000256" key="10">
    <source>
        <dbReference type="ARBA" id="ARBA00022989"/>
    </source>
</evidence>
<dbReference type="OrthoDB" id="351177at2157"/>
<evidence type="ECO:0000313" key="15">
    <source>
        <dbReference type="Proteomes" id="UP000002408"/>
    </source>
</evidence>
<dbReference type="PANTHER" id="PTHR10859">
    <property type="entry name" value="GLYCOSYL TRANSFERASE"/>
    <property type="match status" value="1"/>
</dbReference>
<keyword evidence="10" id="KW-1133">Transmembrane helix</keyword>
<dbReference type="InterPro" id="IPR001173">
    <property type="entry name" value="Glyco_trans_2-like"/>
</dbReference>
<evidence type="ECO:0000256" key="5">
    <source>
        <dbReference type="ARBA" id="ARBA00022676"/>
    </source>
</evidence>
<protein>
    <recommendedName>
        <fullName evidence="4">dolichyl-phosphate beta-glucosyltransferase</fullName>
        <ecNumber evidence="4">2.4.1.117</ecNumber>
    </recommendedName>
</protein>
<evidence type="ECO:0000256" key="2">
    <source>
        <dbReference type="ARBA" id="ARBA00004922"/>
    </source>
</evidence>
<evidence type="ECO:0000256" key="7">
    <source>
        <dbReference type="ARBA" id="ARBA00022692"/>
    </source>
</evidence>
<evidence type="ECO:0000256" key="1">
    <source>
        <dbReference type="ARBA" id="ARBA00004389"/>
    </source>
</evidence>
<dbReference type="RefSeq" id="WP_012107717.1">
    <property type="nucleotide sequence ID" value="NC_009712.1"/>
</dbReference>
<keyword evidence="5" id="KW-0328">Glycosyltransferase</keyword>
<evidence type="ECO:0000256" key="3">
    <source>
        <dbReference type="ARBA" id="ARBA00006739"/>
    </source>
</evidence>
<reference evidence="15" key="1">
    <citation type="journal article" date="2015" name="Microbiology">
        <title>Genome of Methanoregula boonei 6A8 reveals adaptations to oligotrophic peatland environments.</title>
        <authorList>
            <person name="Braeuer S."/>
            <person name="Cadillo-Quiroz H."/>
            <person name="Kyrpides N."/>
            <person name="Woyke T."/>
            <person name="Goodwin L."/>
            <person name="Detter C."/>
            <person name="Podell S."/>
            <person name="Yavitt J.B."/>
            <person name="Zinder S.H."/>
        </authorList>
    </citation>
    <scope>NUCLEOTIDE SEQUENCE [LARGE SCALE GENOMIC DNA]</scope>
    <source>
        <strain evidence="15">DSM 21154 / JCM 14090 / 6A8</strain>
    </source>
</reference>
<comment type="similarity">
    <text evidence="3">Belongs to the glycosyltransferase 2 family.</text>
</comment>
<evidence type="ECO:0000256" key="9">
    <source>
        <dbReference type="ARBA" id="ARBA00022968"/>
    </source>
</evidence>
<keyword evidence="15" id="KW-1185">Reference proteome</keyword>
<accession>A7IA98</accession>
<dbReference type="STRING" id="456442.Mboo_2145"/>
<dbReference type="HOGENOM" id="CLU_033536_9_0_2"/>
<dbReference type="GO" id="GO:0006487">
    <property type="term" value="P:protein N-linked glycosylation"/>
    <property type="evidence" value="ECO:0007669"/>
    <property type="project" value="TreeGrafter"/>
</dbReference>
<evidence type="ECO:0000259" key="13">
    <source>
        <dbReference type="Pfam" id="PF00535"/>
    </source>
</evidence>
<keyword evidence="7" id="KW-0812">Transmembrane</keyword>
<comment type="catalytic activity">
    <reaction evidence="12">
        <text>a di-trans,poly-cis-dolichyl phosphate + UDP-alpha-D-glucose = a di-trans,poly-cis-dolichyl beta-D-glucosyl phosphate + UDP</text>
        <dbReference type="Rhea" id="RHEA:15401"/>
        <dbReference type="Rhea" id="RHEA-COMP:19498"/>
        <dbReference type="Rhea" id="RHEA-COMP:19502"/>
        <dbReference type="ChEBI" id="CHEBI:57525"/>
        <dbReference type="ChEBI" id="CHEBI:57683"/>
        <dbReference type="ChEBI" id="CHEBI:58223"/>
        <dbReference type="ChEBI" id="CHEBI:58885"/>
        <dbReference type="EC" id="2.4.1.117"/>
    </reaction>
    <physiologicalReaction direction="left-to-right" evidence="12">
        <dbReference type="Rhea" id="RHEA:15402"/>
    </physiologicalReaction>
</comment>
<gene>
    <name evidence="14" type="ordered locus">Mboo_2145</name>
</gene>
<keyword evidence="6 14" id="KW-0808">Transferase</keyword>
<evidence type="ECO:0000313" key="14">
    <source>
        <dbReference type="EMBL" id="ABS56659.1"/>
    </source>
</evidence>
<comment type="pathway">
    <text evidence="2">Protein modification; protein glycosylation.</text>
</comment>
<dbReference type="eggNOG" id="arCOG00895">
    <property type="taxonomic scope" value="Archaea"/>
</dbReference>
<organism evidence="14 15">
    <name type="scientific">Methanoregula boonei (strain DSM 21154 / JCM 14090 / 6A8)</name>
    <dbReference type="NCBI Taxonomy" id="456442"/>
    <lineage>
        <taxon>Archaea</taxon>
        <taxon>Methanobacteriati</taxon>
        <taxon>Methanobacteriota</taxon>
        <taxon>Stenosarchaea group</taxon>
        <taxon>Methanomicrobia</taxon>
        <taxon>Methanomicrobiales</taxon>
        <taxon>Methanoregulaceae</taxon>
        <taxon>Methanoregula</taxon>
    </lineage>
</organism>
<keyword evidence="8" id="KW-0256">Endoplasmic reticulum</keyword>
<dbReference type="KEGG" id="mbn:Mboo_2145"/>
<evidence type="ECO:0000256" key="8">
    <source>
        <dbReference type="ARBA" id="ARBA00022824"/>
    </source>
</evidence>
<dbReference type="GO" id="GO:0004581">
    <property type="term" value="F:dolichyl-phosphate beta-glucosyltransferase activity"/>
    <property type="evidence" value="ECO:0007669"/>
    <property type="project" value="UniProtKB-EC"/>
</dbReference>
<dbReference type="SUPFAM" id="SSF53448">
    <property type="entry name" value="Nucleotide-diphospho-sugar transferases"/>
    <property type="match status" value="1"/>
</dbReference>
<comment type="subcellular location">
    <subcellularLocation>
        <location evidence="1">Endoplasmic reticulum membrane</location>
        <topology evidence="1">Single-pass membrane protein</topology>
    </subcellularLocation>
</comment>